<evidence type="ECO:0000313" key="1">
    <source>
        <dbReference type="EMBL" id="RXH70893.1"/>
    </source>
</evidence>
<gene>
    <name evidence="1" type="ORF">DVH24_015515</name>
</gene>
<proteinExistence type="predicted"/>
<name>A0A498HPU9_MALDO</name>
<protein>
    <submittedName>
        <fullName evidence="1">Uncharacterized protein</fullName>
    </submittedName>
</protein>
<organism evidence="1 2">
    <name type="scientific">Malus domestica</name>
    <name type="common">Apple</name>
    <name type="synonym">Pyrus malus</name>
    <dbReference type="NCBI Taxonomy" id="3750"/>
    <lineage>
        <taxon>Eukaryota</taxon>
        <taxon>Viridiplantae</taxon>
        <taxon>Streptophyta</taxon>
        <taxon>Embryophyta</taxon>
        <taxon>Tracheophyta</taxon>
        <taxon>Spermatophyta</taxon>
        <taxon>Magnoliopsida</taxon>
        <taxon>eudicotyledons</taxon>
        <taxon>Gunneridae</taxon>
        <taxon>Pentapetalae</taxon>
        <taxon>rosids</taxon>
        <taxon>fabids</taxon>
        <taxon>Rosales</taxon>
        <taxon>Rosaceae</taxon>
        <taxon>Amygdaloideae</taxon>
        <taxon>Maleae</taxon>
        <taxon>Malus</taxon>
    </lineage>
</organism>
<dbReference type="AlphaFoldDB" id="A0A498HPU9"/>
<sequence>MSASLISIYGEAAPKSRTRDLPLMGEGTCQVKKYELSFYCAEHYEQGAFCSLIMYNATHEQEAYWNSEHISPCTSEIYTASEGDRYEKSVIFPLFSLISLQLGCIFDEKFDMWSNSSVAILYCSRVYFSRCFDNHQSSGRHRKDLDSLCRMFCDATWQPILRNDSRIIFLCNICFCINTLDLH</sequence>
<accession>A0A498HPU9</accession>
<evidence type="ECO:0000313" key="2">
    <source>
        <dbReference type="Proteomes" id="UP000290289"/>
    </source>
</evidence>
<reference evidence="1 2" key="1">
    <citation type="submission" date="2018-10" db="EMBL/GenBank/DDBJ databases">
        <title>A high-quality apple genome assembly.</title>
        <authorList>
            <person name="Hu J."/>
        </authorList>
    </citation>
    <scope>NUCLEOTIDE SEQUENCE [LARGE SCALE GENOMIC DNA]</scope>
    <source>
        <strain evidence="2">cv. HFTH1</strain>
        <tissue evidence="1">Young leaf</tissue>
    </source>
</reference>
<keyword evidence="2" id="KW-1185">Reference proteome</keyword>
<dbReference type="EMBL" id="RDQH01000342">
    <property type="protein sequence ID" value="RXH70893.1"/>
    <property type="molecule type" value="Genomic_DNA"/>
</dbReference>
<dbReference type="Proteomes" id="UP000290289">
    <property type="component" value="Chromosome 16"/>
</dbReference>
<comment type="caution">
    <text evidence="1">The sequence shown here is derived from an EMBL/GenBank/DDBJ whole genome shotgun (WGS) entry which is preliminary data.</text>
</comment>